<sequence length="148" mass="15713">MIICPNCHHENAAGSTFCGECGQRLPETSAQSGAASQVTEKTTTQSSDQPQSSPSRQSREAIPAKKRPSGLKWVVLVVVLVIVLGGGALVYRGMFSKQQQVAKITQALVDGDKATLAKSLVSDDPNLKINETTVAPLATYVKEHSSYA</sequence>
<feature type="compositionally biased region" description="Low complexity" evidence="1">
    <location>
        <begin position="45"/>
        <end position="56"/>
    </location>
</feature>
<keyword evidence="2" id="KW-0472">Membrane</keyword>
<dbReference type="PANTHER" id="PTHR40038:SF1">
    <property type="entry name" value="MEMBRANE-ASSOCIATED PROTEIN TCAA"/>
    <property type="match status" value="1"/>
</dbReference>
<feature type="compositionally biased region" description="Polar residues" evidence="1">
    <location>
        <begin position="29"/>
        <end position="44"/>
    </location>
</feature>
<evidence type="ECO:0000313" key="5">
    <source>
        <dbReference type="EMBL" id="MFC0423294.1"/>
    </source>
</evidence>
<dbReference type="PANTHER" id="PTHR40038">
    <property type="entry name" value="MEMBRANE-ASSOCIATED PROTEIN TCAA"/>
    <property type="match status" value="1"/>
</dbReference>
<keyword evidence="2" id="KW-0812">Transmembrane</keyword>
<gene>
    <name evidence="5" type="ORF">ACFFGS_04040</name>
</gene>
<proteinExistence type="predicted"/>
<evidence type="ECO:0000259" key="4">
    <source>
        <dbReference type="Pfam" id="PF22813"/>
    </source>
</evidence>
<dbReference type="InterPro" id="IPR054529">
    <property type="entry name" value="TcaA_2nd"/>
</dbReference>
<organism evidence="5 6">
    <name type="scientific">Lactiplantibacillus plajomi</name>
    <dbReference type="NCBI Taxonomy" id="1457217"/>
    <lineage>
        <taxon>Bacteria</taxon>
        <taxon>Bacillati</taxon>
        <taxon>Bacillota</taxon>
        <taxon>Bacilli</taxon>
        <taxon>Lactobacillales</taxon>
        <taxon>Lactobacillaceae</taxon>
        <taxon>Lactiplantibacillus</taxon>
    </lineage>
</organism>
<dbReference type="Pfam" id="PF13240">
    <property type="entry name" value="Zn_Ribbon_1"/>
    <property type="match status" value="1"/>
</dbReference>
<evidence type="ECO:0000313" key="6">
    <source>
        <dbReference type="Proteomes" id="UP001589855"/>
    </source>
</evidence>
<evidence type="ECO:0000256" key="1">
    <source>
        <dbReference type="SAM" id="MobiDB-lite"/>
    </source>
</evidence>
<dbReference type="RefSeq" id="WP_137644619.1">
    <property type="nucleotide sequence ID" value="NZ_BAABRM010000007.1"/>
</dbReference>
<feature type="domain" description="TcaA second" evidence="4">
    <location>
        <begin position="98"/>
        <end position="146"/>
    </location>
</feature>
<dbReference type="Pfam" id="PF22813">
    <property type="entry name" value="TcaA_2nd"/>
    <property type="match status" value="1"/>
</dbReference>
<evidence type="ECO:0000259" key="3">
    <source>
        <dbReference type="Pfam" id="PF13240"/>
    </source>
</evidence>
<comment type="caution">
    <text evidence="5">The sequence shown here is derived from an EMBL/GenBank/DDBJ whole genome shotgun (WGS) entry which is preliminary data.</text>
</comment>
<name>A0ABV6K1E6_9LACO</name>
<evidence type="ECO:0000256" key="2">
    <source>
        <dbReference type="SAM" id="Phobius"/>
    </source>
</evidence>
<keyword evidence="6" id="KW-1185">Reference proteome</keyword>
<keyword evidence="2" id="KW-1133">Transmembrane helix</keyword>
<protein>
    <submittedName>
        <fullName evidence="5">Zinc-ribbon domain-containing protein</fullName>
    </submittedName>
</protein>
<reference evidence="5 6" key="1">
    <citation type="submission" date="2024-09" db="EMBL/GenBank/DDBJ databases">
        <authorList>
            <person name="Sun Q."/>
            <person name="Mori K."/>
        </authorList>
    </citation>
    <scope>NUCLEOTIDE SEQUENCE [LARGE SCALE GENOMIC DNA]</scope>
    <source>
        <strain evidence="5 6">TBRC 4575</strain>
    </source>
</reference>
<accession>A0ABV6K1E6</accession>
<feature type="region of interest" description="Disordered" evidence="1">
    <location>
        <begin position="29"/>
        <end position="66"/>
    </location>
</feature>
<feature type="domain" description="Zinc-ribbon" evidence="3">
    <location>
        <begin position="4"/>
        <end position="25"/>
    </location>
</feature>
<dbReference type="EMBL" id="JBHLUK010000024">
    <property type="protein sequence ID" value="MFC0423294.1"/>
    <property type="molecule type" value="Genomic_DNA"/>
</dbReference>
<feature type="transmembrane region" description="Helical" evidence="2">
    <location>
        <begin position="73"/>
        <end position="91"/>
    </location>
</feature>
<dbReference type="InterPro" id="IPR026870">
    <property type="entry name" value="Zinc_ribbon_dom"/>
</dbReference>
<dbReference type="Proteomes" id="UP001589855">
    <property type="component" value="Unassembled WGS sequence"/>
</dbReference>